<evidence type="ECO:0000256" key="1">
    <source>
        <dbReference type="ARBA" id="ARBA00006721"/>
    </source>
</evidence>
<keyword evidence="3 4" id="KW-0808">Transferase</keyword>
<dbReference type="Pfam" id="PF03452">
    <property type="entry name" value="Anp1"/>
    <property type="match status" value="1"/>
</dbReference>
<dbReference type="InterPro" id="IPR029044">
    <property type="entry name" value="Nucleotide-diphossugar_trans"/>
</dbReference>
<evidence type="ECO:0000256" key="3">
    <source>
        <dbReference type="ARBA" id="ARBA00022679"/>
    </source>
</evidence>
<dbReference type="AlphaFoldDB" id="A0A150J2K8"/>
<dbReference type="SUPFAM" id="SSF53448">
    <property type="entry name" value="Nucleotide-diphospho-sugar transferases"/>
    <property type="match status" value="1"/>
</dbReference>
<sequence>MGNEPVVAIGCPIQNREEIVKEYLEGISNLDYPKNKLIPCFFVNNTSDKTGELILNWMAENKKDYKLIVYERDDKVYKRRTDRQDRENRDYTLFTIVRNRFLKLVKTVEWDYLFSVDSDIIIQPDTLKKLLAHKKEIVSALVYNGFHFGQDWYNYRVKKERNGRRGYYVYRYIPQNIFKVDVTGACYLIRREVIDRGIKYKVHKFGEDVGFCEEAKSKGIKIYCDPTIKPEHKLQGDKRWKIGS</sequence>
<accession>A0A150J2K8</accession>
<dbReference type="InterPro" id="IPR050757">
    <property type="entry name" value="Collagen_mod_GT25"/>
</dbReference>
<dbReference type="Gene3D" id="3.90.550.10">
    <property type="entry name" value="Spore Coat Polysaccharide Biosynthesis Protein SpsA, Chain A"/>
    <property type="match status" value="1"/>
</dbReference>
<reference evidence="4 5" key="1">
    <citation type="journal article" date="2016" name="ISME J.">
        <title>Chasing the elusive Euryarchaeota class WSA2: genomes reveal a uniquely fastidious methyl-reducing methanogen.</title>
        <authorList>
            <person name="Nobu M.K."/>
            <person name="Narihiro T."/>
            <person name="Kuroda K."/>
            <person name="Mei R."/>
            <person name="Liu W.T."/>
        </authorList>
    </citation>
    <scope>NUCLEOTIDE SEQUENCE [LARGE SCALE GENOMIC DNA]</scope>
    <source>
        <strain evidence="4">U1lsi0528_Bin055</strain>
    </source>
</reference>
<evidence type="ECO:0000256" key="2">
    <source>
        <dbReference type="ARBA" id="ARBA00022676"/>
    </source>
</evidence>
<evidence type="ECO:0000313" key="4">
    <source>
        <dbReference type="EMBL" id="KYC51335.1"/>
    </source>
</evidence>
<dbReference type="GO" id="GO:0016740">
    <property type="term" value="F:transferase activity"/>
    <property type="evidence" value="ECO:0007669"/>
    <property type="project" value="UniProtKB-KW"/>
</dbReference>
<comment type="caution">
    <text evidence="4">The sequence shown here is derived from an EMBL/GenBank/DDBJ whole genome shotgun (WGS) entry which is preliminary data.</text>
</comment>
<keyword evidence="2" id="KW-0328">Glycosyltransferase</keyword>
<name>A0A150J2K8_9EURY</name>
<dbReference type="EMBL" id="LNGC01000061">
    <property type="protein sequence ID" value="KYC51335.1"/>
    <property type="molecule type" value="Genomic_DNA"/>
</dbReference>
<dbReference type="PANTHER" id="PTHR10730">
    <property type="entry name" value="PROCOLLAGEN-LYSINE,2-OXOGLUTARATE 5-DIOXYGENASE/GLYCOSYLTRANSFERASE 25 FAMILY MEMBER"/>
    <property type="match status" value="1"/>
</dbReference>
<protein>
    <submittedName>
        <fullName evidence="4">Glycosyl transferase family 2</fullName>
    </submittedName>
</protein>
<comment type="similarity">
    <text evidence="1">Belongs to the glycosyltransferase 25 family.</text>
</comment>
<proteinExistence type="inferred from homology"/>
<dbReference type="Proteomes" id="UP000075398">
    <property type="component" value="Unassembled WGS sequence"/>
</dbReference>
<evidence type="ECO:0000313" key="5">
    <source>
        <dbReference type="Proteomes" id="UP000075398"/>
    </source>
</evidence>
<gene>
    <name evidence="4" type="ORF">AMQ22_01337</name>
</gene>
<dbReference type="PANTHER" id="PTHR10730:SF53">
    <property type="entry name" value="GLYCOSYLTRANSFERASE 25 FAMILY MEMBER"/>
    <property type="match status" value="1"/>
</dbReference>
<organism evidence="4 5">
    <name type="scientific">Candidatus Methanofastidiosum methylothiophilum</name>
    <dbReference type="NCBI Taxonomy" id="1705564"/>
    <lineage>
        <taxon>Archaea</taxon>
        <taxon>Methanobacteriati</taxon>
        <taxon>Methanobacteriota</taxon>
        <taxon>Stenosarchaea group</taxon>
        <taxon>Candidatus Methanofastidiosia</taxon>
        <taxon>Candidatus Methanofastidiosales</taxon>
        <taxon>Candidatus Methanofastidiosaceae</taxon>
        <taxon>Candidatus Methanofastidiosum</taxon>
    </lineage>
</organism>